<evidence type="ECO:0000256" key="7">
    <source>
        <dbReference type="ARBA" id="ARBA00033417"/>
    </source>
</evidence>
<evidence type="ECO:0000256" key="2">
    <source>
        <dbReference type="ARBA" id="ARBA00008773"/>
    </source>
</evidence>
<comment type="catalytic activity">
    <reaction evidence="1">
        <text>Hydrolysis of (1-&gt;3)-beta-D-glucosidic linkages in (1-&gt;3)-beta-D-glucans.</text>
        <dbReference type="EC" id="3.2.1.39"/>
    </reaction>
</comment>
<comment type="caution">
    <text evidence="9">The sequence shown here is derived from an EMBL/GenBank/DDBJ whole genome shotgun (WGS) entry which is preliminary data.</text>
</comment>
<dbReference type="OMA" id="NEPIREC"/>
<dbReference type="PANTHER" id="PTHR32227">
    <property type="entry name" value="GLUCAN ENDO-1,3-BETA-GLUCOSIDASE BG1-RELATED-RELATED"/>
    <property type="match status" value="1"/>
</dbReference>
<keyword evidence="4 9" id="KW-0378">Hydrolase</keyword>
<evidence type="ECO:0000256" key="5">
    <source>
        <dbReference type="ARBA" id="ARBA00023295"/>
    </source>
</evidence>
<dbReference type="InterPro" id="IPR000490">
    <property type="entry name" value="Glyco_hydro_17"/>
</dbReference>
<evidence type="ECO:0000256" key="6">
    <source>
        <dbReference type="ARBA" id="ARBA00033335"/>
    </source>
</evidence>
<evidence type="ECO:0000256" key="1">
    <source>
        <dbReference type="ARBA" id="ARBA00000382"/>
    </source>
</evidence>
<evidence type="ECO:0000313" key="10">
    <source>
        <dbReference type="Proteomes" id="UP000238479"/>
    </source>
</evidence>
<dbReference type="AlphaFoldDB" id="A0A2P6RKK6"/>
<gene>
    <name evidence="9" type="ORF">RchiOBHm_Chr2g0094681</name>
</gene>
<dbReference type="GO" id="GO:0005975">
    <property type="term" value="P:carbohydrate metabolic process"/>
    <property type="evidence" value="ECO:0007669"/>
    <property type="project" value="InterPro"/>
</dbReference>
<dbReference type="Gramene" id="PRQ46968">
    <property type="protein sequence ID" value="PRQ46968"/>
    <property type="gene ID" value="RchiOBHm_Chr2g0094681"/>
</dbReference>
<keyword evidence="10" id="KW-1185">Reference proteome</keyword>
<organism evidence="9 10">
    <name type="scientific">Rosa chinensis</name>
    <name type="common">China rose</name>
    <dbReference type="NCBI Taxonomy" id="74649"/>
    <lineage>
        <taxon>Eukaryota</taxon>
        <taxon>Viridiplantae</taxon>
        <taxon>Streptophyta</taxon>
        <taxon>Embryophyta</taxon>
        <taxon>Tracheophyta</taxon>
        <taxon>Spermatophyta</taxon>
        <taxon>Magnoliopsida</taxon>
        <taxon>eudicotyledons</taxon>
        <taxon>Gunneridae</taxon>
        <taxon>Pentapetalae</taxon>
        <taxon>rosids</taxon>
        <taxon>fabids</taxon>
        <taxon>Rosales</taxon>
        <taxon>Rosaceae</taxon>
        <taxon>Rosoideae</taxon>
        <taxon>Rosoideae incertae sedis</taxon>
        <taxon>Rosa</taxon>
    </lineage>
</organism>
<sequence>MESLQNILKDKGYVTKVTTVVPSTALGSSYPPSSGEFTQEASSVMPDILKFLASTLSPLMINVYPYFAYKSDPAHVPLDYAQFTSDKPVVRDGNLLYFCLFDAIVDAFLAAMAKAGNGHVRVVVSESGWPSDENGNFTTPELAMTYNHK</sequence>
<dbReference type="Gene3D" id="3.20.20.80">
    <property type="entry name" value="Glycosidases"/>
    <property type="match status" value="1"/>
</dbReference>
<evidence type="ECO:0000256" key="4">
    <source>
        <dbReference type="ARBA" id="ARBA00022801"/>
    </source>
</evidence>
<dbReference type="EMBL" id="PDCK01000040">
    <property type="protein sequence ID" value="PRQ46968.1"/>
    <property type="molecule type" value="Genomic_DNA"/>
</dbReference>
<dbReference type="Pfam" id="PF00332">
    <property type="entry name" value="Glyco_hydro_17"/>
    <property type="match status" value="1"/>
</dbReference>
<evidence type="ECO:0000256" key="8">
    <source>
        <dbReference type="RuleBase" id="RU004335"/>
    </source>
</evidence>
<keyword evidence="5 9" id="KW-0326">Glycosidase</keyword>
<dbReference type="Proteomes" id="UP000238479">
    <property type="component" value="Chromosome 2"/>
</dbReference>
<evidence type="ECO:0000313" key="9">
    <source>
        <dbReference type="EMBL" id="PRQ46968.1"/>
    </source>
</evidence>
<dbReference type="GO" id="GO:0042973">
    <property type="term" value="F:glucan endo-1,3-beta-D-glucosidase activity"/>
    <property type="evidence" value="ECO:0007669"/>
    <property type="project" value="UniProtKB-EC"/>
</dbReference>
<dbReference type="InterPro" id="IPR017853">
    <property type="entry name" value="GH"/>
</dbReference>
<dbReference type="EC" id="3.2.1.39" evidence="3"/>
<evidence type="ECO:0000256" key="3">
    <source>
        <dbReference type="ARBA" id="ARBA00012780"/>
    </source>
</evidence>
<proteinExistence type="inferred from homology"/>
<dbReference type="SUPFAM" id="SSF51445">
    <property type="entry name" value="(Trans)glycosidases"/>
    <property type="match status" value="1"/>
</dbReference>
<name>A0A2P6RKK6_ROSCH</name>
<protein>
    <recommendedName>
        <fullName evidence="3">glucan endo-1,3-beta-D-glucosidase</fullName>
        <ecNumber evidence="3">3.2.1.39</ecNumber>
    </recommendedName>
    <alternativeName>
        <fullName evidence="6">(1-&gt;3)-beta-glucan endohydrolase</fullName>
    </alternativeName>
    <alternativeName>
        <fullName evidence="7">Beta-1,3-endoglucanase</fullName>
    </alternativeName>
</protein>
<accession>A0A2P6RKK6</accession>
<comment type="similarity">
    <text evidence="2 8">Belongs to the glycosyl hydrolase 17 family.</text>
</comment>
<reference evidence="9 10" key="1">
    <citation type="journal article" date="2018" name="Nat. Genet.">
        <title>The Rosa genome provides new insights in the design of modern roses.</title>
        <authorList>
            <person name="Bendahmane M."/>
        </authorList>
    </citation>
    <scope>NUCLEOTIDE SEQUENCE [LARGE SCALE GENOMIC DNA]</scope>
    <source>
        <strain evidence="10">cv. Old Blush</strain>
    </source>
</reference>
<dbReference type="InterPro" id="IPR044965">
    <property type="entry name" value="Glyco_hydro_17_plant"/>
</dbReference>